<dbReference type="Pfam" id="PF12787">
    <property type="entry name" value="EcsC"/>
    <property type="match status" value="1"/>
</dbReference>
<accession>A0A1Z8ARA0</accession>
<gene>
    <name evidence="2" type="ORF">A9Q93_09770</name>
</gene>
<keyword evidence="1" id="KW-0812">Transmembrane</keyword>
<evidence type="ECO:0000256" key="1">
    <source>
        <dbReference type="SAM" id="Phobius"/>
    </source>
</evidence>
<dbReference type="PANTHER" id="PTHR41260:SF1">
    <property type="entry name" value="PROTEIN ECSC"/>
    <property type="match status" value="1"/>
</dbReference>
<dbReference type="InterPro" id="IPR024787">
    <property type="entry name" value="EcsC"/>
</dbReference>
<reference evidence="3" key="1">
    <citation type="journal article" date="2017" name="Proc. Natl. Acad. Sci. U.S.A.">
        <title>Simulation of Deepwater Horizon oil plume reveals substrate specialization within a complex community of hydrocarbon-degraders.</title>
        <authorList>
            <person name="Hu P."/>
            <person name="Dubinsky E.A."/>
            <person name="Probst A.J."/>
            <person name="Wang J."/>
            <person name="Sieber C.M.K."/>
            <person name="Tom L.M."/>
            <person name="Gardinali P."/>
            <person name="Banfield J.F."/>
            <person name="Atlas R.M."/>
            <person name="Andersen G.L."/>
        </authorList>
    </citation>
    <scope>NUCLEOTIDE SEQUENCE [LARGE SCALE GENOMIC DNA]</scope>
</reference>
<feature type="transmembrane region" description="Helical" evidence="1">
    <location>
        <begin position="61"/>
        <end position="79"/>
    </location>
</feature>
<dbReference type="AlphaFoldDB" id="A0A1Z8ARA0"/>
<protein>
    <submittedName>
        <fullName evidence="2">EcsC family protein</fullName>
    </submittedName>
</protein>
<name>A0A1Z8ARA0_9FLAO</name>
<comment type="caution">
    <text evidence="2">The sequence shown here is derived from an EMBL/GenBank/DDBJ whole genome shotgun (WGS) entry which is preliminary data.</text>
</comment>
<evidence type="ECO:0000313" key="2">
    <source>
        <dbReference type="EMBL" id="OUS12880.1"/>
    </source>
</evidence>
<dbReference type="Proteomes" id="UP000196102">
    <property type="component" value="Unassembled WGS sequence"/>
</dbReference>
<dbReference type="PANTHER" id="PTHR41260">
    <property type="entry name" value="PROTEIN ECSC"/>
    <property type="match status" value="1"/>
</dbReference>
<dbReference type="RefSeq" id="WP_303687240.1">
    <property type="nucleotide sequence ID" value="NZ_CAJXYO010000009.1"/>
</dbReference>
<evidence type="ECO:0000313" key="3">
    <source>
        <dbReference type="Proteomes" id="UP000196102"/>
    </source>
</evidence>
<sequence>MAEEINKGVIMKTLDWTYDKAVSGFPGIDSAYEMAENYLKNQPDKIKAADSLIRWQNTKSGTSGFLAGLGGFITLPVTIPANLASIMYIQIRMIAAIAVIGGYDLKDDRVKSLIYACMTGNAAKEIIKDVGLAAGKKFAIVGIKNISTKTIIAINQKVGFRLITKFGEKGVVNLGKAIPIAGGVIGGAIDSYTTNVIGNIARNTFVGKKVKYYPYVTIFGYDITY</sequence>
<keyword evidence="1" id="KW-1133">Transmembrane helix</keyword>
<organism evidence="2 3">
    <name type="scientific">Nonlabens dokdonensis</name>
    <dbReference type="NCBI Taxonomy" id="328515"/>
    <lineage>
        <taxon>Bacteria</taxon>
        <taxon>Pseudomonadati</taxon>
        <taxon>Bacteroidota</taxon>
        <taxon>Flavobacteriia</taxon>
        <taxon>Flavobacteriales</taxon>
        <taxon>Flavobacteriaceae</taxon>
        <taxon>Nonlabens</taxon>
    </lineage>
</organism>
<dbReference type="EMBL" id="MAAX01000154">
    <property type="protein sequence ID" value="OUS12880.1"/>
    <property type="molecule type" value="Genomic_DNA"/>
</dbReference>
<proteinExistence type="predicted"/>
<keyword evidence="1" id="KW-0472">Membrane</keyword>